<dbReference type="OrthoDB" id="10263222at2759"/>
<dbReference type="GO" id="GO:0000470">
    <property type="term" value="P:maturation of LSU-rRNA"/>
    <property type="evidence" value="ECO:0007669"/>
    <property type="project" value="TreeGrafter"/>
</dbReference>
<accession>A0A420Y3J6</accession>
<dbReference type="Pfam" id="PF04031">
    <property type="entry name" value="Las1"/>
    <property type="match status" value="1"/>
</dbReference>
<dbReference type="GO" id="GO:0004519">
    <property type="term" value="F:endonuclease activity"/>
    <property type="evidence" value="ECO:0007669"/>
    <property type="project" value="InterPro"/>
</dbReference>
<feature type="compositionally biased region" description="Acidic residues" evidence="1">
    <location>
        <begin position="285"/>
        <end position="294"/>
    </location>
</feature>
<dbReference type="GO" id="GO:0000460">
    <property type="term" value="P:maturation of 5.8S rRNA"/>
    <property type="evidence" value="ECO:0007669"/>
    <property type="project" value="TreeGrafter"/>
</dbReference>
<dbReference type="PANTHER" id="PTHR15002:SF0">
    <property type="entry name" value="RIBOSOMAL BIOGENESIS PROTEIN LAS1L"/>
    <property type="match status" value="1"/>
</dbReference>
<proteinExistence type="predicted"/>
<comment type="caution">
    <text evidence="2">The sequence shown here is derived from an EMBL/GenBank/DDBJ whole genome shotgun (WGS) entry which is preliminary data.</text>
</comment>
<feature type="region of interest" description="Disordered" evidence="1">
    <location>
        <begin position="268"/>
        <end position="331"/>
    </location>
</feature>
<dbReference type="AlphaFoldDB" id="A0A420Y3J6"/>
<dbReference type="PANTHER" id="PTHR15002">
    <property type="entry name" value="RIBOSOMAL BIOGENESIS PROTEIN LAS1L"/>
    <property type="match status" value="1"/>
</dbReference>
<dbReference type="GO" id="GO:0030687">
    <property type="term" value="C:preribosome, large subunit precursor"/>
    <property type="evidence" value="ECO:0007669"/>
    <property type="project" value="TreeGrafter"/>
</dbReference>
<organism evidence="2 3">
    <name type="scientific">Coniochaeta pulveracea</name>
    <dbReference type="NCBI Taxonomy" id="177199"/>
    <lineage>
        <taxon>Eukaryota</taxon>
        <taxon>Fungi</taxon>
        <taxon>Dikarya</taxon>
        <taxon>Ascomycota</taxon>
        <taxon>Pezizomycotina</taxon>
        <taxon>Sordariomycetes</taxon>
        <taxon>Sordariomycetidae</taxon>
        <taxon>Coniochaetales</taxon>
        <taxon>Coniochaetaceae</taxon>
        <taxon>Coniochaeta</taxon>
    </lineage>
</organism>
<reference evidence="2 3" key="1">
    <citation type="submission" date="2018-08" db="EMBL/GenBank/DDBJ databases">
        <title>Draft genome of the lignicolous fungus Coniochaeta pulveracea.</title>
        <authorList>
            <person name="Borstlap C.J."/>
            <person name="De Witt R.N."/>
            <person name="Botha A."/>
            <person name="Volschenk H."/>
        </authorList>
    </citation>
    <scope>NUCLEOTIDE SEQUENCE [LARGE SCALE GENOMIC DNA]</scope>
    <source>
        <strain evidence="2 3">CAB683</strain>
    </source>
</reference>
<gene>
    <name evidence="2" type="primary">LAS1</name>
    <name evidence="2" type="ORF">DL546_004802</name>
</gene>
<evidence type="ECO:0000313" key="2">
    <source>
        <dbReference type="EMBL" id="RKU42466.1"/>
    </source>
</evidence>
<feature type="compositionally biased region" description="Basic and acidic residues" evidence="1">
    <location>
        <begin position="295"/>
        <end position="323"/>
    </location>
</feature>
<dbReference type="STRING" id="177199.A0A420Y3J6"/>
<dbReference type="InterPro" id="IPR007174">
    <property type="entry name" value="Las1"/>
</dbReference>
<dbReference type="Proteomes" id="UP000275385">
    <property type="component" value="Unassembled WGS sequence"/>
</dbReference>
<evidence type="ECO:0000256" key="1">
    <source>
        <dbReference type="SAM" id="MobiDB-lite"/>
    </source>
</evidence>
<evidence type="ECO:0000313" key="3">
    <source>
        <dbReference type="Proteomes" id="UP000275385"/>
    </source>
</evidence>
<name>A0A420Y3J6_9PEZI</name>
<keyword evidence="3" id="KW-1185">Reference proteome</keyword>
<sequence length="331" mass="37734">MVQYIFTPWRDQRELLQVRRQLYPEQHRNLMNQPATSANTKKLLQETQEAIARVSMWMQRGNCPHLVESTALLQAAMESDRLASKQDGVEGSSSAYAVRASYSAAFSRFVTGLLDSHQDKQRKMSMYAVAKSVGLPATFVELRHQATHEQLPSLTRLRAAAEKALDWIWEYYWRHLPPDEIPVANATKEKGLEDDKVRRLEGAMVKRLLMQFLTSEDEGMRVRLREEIGREEEGKVLRALGEIGAECKDMGLLRRALTLEREIVATGGGKEKEVGKERGKRTLEEVEEVEEAEELAEKRPSVTKDAAKGRQEPGWSRYDKESWTPKPIGVV</sequence>
<protein>
    <submittedName>
        <fullName evidence="2">rRNA-processing protein las1</fullName>
    </submittedName>
</protein>
<feature type="compositionally biased region" description="Basic and acidic residues" evidence="1">
    <location>
        <begin position="268"/>
        <end position="284"/>
    </location>
</feature>
<dbReference type="EMBL" id="QVQW01000056">
    <property type="protein sequence ID" value="RKU42466.1"/>
    <property type="molecule type" value="Genomic_DNA"/>
</dbReference>
<dbReference type="GO" id="GO:0090730">
    <property type="term" value="C:Las1 complex"/>
    <property type="evidence" value="ECO:0007669"/>
    <property type="project" value="InterPro"/>
</dbReference>